<dbReference type="SUPFAM" id="SSF51905">
    <property type="entry name" value="FAD/NAD(P)-binding domain"/>
    <property type="match status" value="1"/>
</dbReference>
<dbReference type="InterPro" id="IPR036188">
    <property type="entry name" value="FAD/NAD-bd_sf"/>
</dbReference>
<dbReference type="Pfam" id="PF07992">
    <property type="entry name" value="Pyr_redox_2"/>
    <property type="match status" value="1"/>
</dbReference>
<keyword evidence="4" id="KW-1185">Reference proteome</keyword>
<proteinExistence type="predicted"/>
<sequence>MLSHTILILKTLRLAIHQLTTLLHTYLLRHLHKLTYRPVSNPKTIVLIGASFAGYHAARCLTATLPTGYRVVVVEKNSHFQLTWVLPRFSVVPGHEEKGFIPYTGYLGGGEGREWEWVRGRVVRIITDEGGSGQGWVEVEGGGVVEYEYLVLATGAVSESGLPARVGVEGKEEGMKVLMREQERVRRARDVVVVGGGAAGVEMAGDVKGMYPGKNVTLVHSRERLLNRGYGVKLGERVLKELEGLGVRVVLGERVVGDDEVSVRLTSGEVVAYDYLVKCVGQRPNSDLLRQCSPLSVSETGHVRVRSTLQIADEAYDCIYAAGDLIETDGIQNARAAFEQAQVVAANIVRSIKGKTQKQYRPQWWEAATKLTVGLNKSVAYIGDGAAELVIGTTCGEDLDGAMVWRFLGAKPYEDA</sequence>
<feature type="domain" description="FAD/NAD(P)-binding" evidence="2">
    <location>
        <begin position="44"/>
        <end position="341"/>
    </location>
</feature>
<dbReference type="PRINTS" id="PR00469">
    <property type="entry name" value="PNDRDTASEII"/>
</dbReference>
<feature type="signal peptide" evidence="1">
    <location>
        <begin position="1"/>
        <end position="17"/>
    </location>
</feature>
<dbReference type="InterPro" id="IPR023753">
    <property type="entry name" value="FAD/NAD-binding_dom"/>
</dbReference>
<dbReference type="VEuPathDB" id="FungiDB:BO78DRAFT_369411"/>
<evidence type="ECO:0000256" key="1">
    <source>
        <dbReference type="SAM" id="SignalP"/>
    </source>
</evidence>
<keyword evidence="1" id="KW-0732">Signal</keyword>
<dbReference type="AlphaFoldDB" id="A0A319EEI1"/>
<dbReference type="GO" id="GO:0005737">
    <property type="term" value="C:cytoplasm"/>
    <property type="evidence" value="ECO:0007669"/>
    <property type="project" value="TreeGrafter"/>
</dbReference>
<dbReference type="Gene3D" id="3.50.50.100">
    <property type="match status" value="1"/>
</dbReference>
<dbReference type="GO" id="GO:0004174">
    <property type="term" value="F:electron-transferring-flavoprotein dehydrogenase activity"/>
    <property type="evidence" value="ECO:0007669"/>
    <property type="project" value="TreeGrafter"/>
</dbReference>
<evidence type="ECO:0000313" key="3">
    <source>
        <dbReference type="EMBL" id="PYI06235.1"/>
    </source>
</evidence>
<evidence type="ECO:0000313" key="4">
    <source>
        <dbReference type="Proteomes" id="UP000248423"/>
    </source>
</evidence>
<dbReference type="STRING" id="1448318.A0A319EEI1"/>
<dbReference type="GO" id="GO:0050660">
    <property type="term" value="F:flavin adenine dinucleotide binding"/>
    <property type="evidence" value="ECO:0007669"/>
    <property type="project" value="TreeGrafter"/>
</dbReference>
<protein>
    <submittedName>
        <fullName evidence="3">FAD/NAD(P)-binding domain-containing protein</fullName>
    </submittedName>
</protein>
<dbReference type="PANTHER" id="PTHR43735:SF5">
    <property type="entry name" value="FAD_NAD(P)-BINDING DOMAIN-CONTAINING PROTEIN"/>
    <property type="match status" value="1"/>
</dbReference>
<evidence type="ECO:0000259" key="2">
    <source>
        <dbReference type="Pfam" id="PF07992"/>
    </source>
</evidence>
<name>A0A319EEI1_ASPSB</name>
<dbReference type="Proteomes" id="UP000248423">
    <property type="component" value="Unassembled WGS sequence"/>
</dbReference>
<accession>A0A319EEI1</accession>
<organism evidence="3 4">
    <name type="scientific">Aspergillus sclerotiicarbonarius (strain CBS 121057 / IBT 28362)</name>
    <dbReference type="NCBI Taxonomy" id="1448318"/>
    <lineage>
        <taxon>Eukaryota</taxon>
        <taxon>Fungi</taxon>
        <taxon>Dikarya</taxon>
        <taxon>Ascomycota</taxon>
        <taxon>Pezizomycotina</taxon>
        <taxon>Eurotiomycetes</taxon>
        <taxon>Eurotiomycetidae</taxon>
        <taxon>Eurotiales</taxon>
        <taxon>Aspergillaceae</taxon>
        <taxon>Aspergillus</taxon>
        <taxon>Aspergillus subgen. Circumdati</taxon>
    </lineage>
</organism>
<dbReference type="PANTHER" id="PTHR43735">
    <property type="entry name" value="APOPTOSIS-INDUCING FACTOR 1"/>
    <property type="match status" value="1"/>
</dbReference>
<reference evidence="3 4" key="1">
    <citation type="submission" date="2018-02" db="EMBL/GenBank/DDBJ databases">
        <title>The genomes of Aspergillus section Nigri reveals drivers in fungal speciation.</title>
        <authorList>
            <consortium name="DOE Joint Genome Institute"/>
            <person name="Vesth T.C."/>
            <person name="Nybo J."/>
            <person name="Theobald S."/>
            <person name="Brandl J."/>
            <person name="Frisvad J.C."/>
            <person name="Nielsen K.F."/>
            <person name="Lyhne E.K."/>
            <person name="Kogle M.E."/>
            <person name="Kuo A."/>
            <person name="Riley R."/>
            <person name="Clum A."/>
            <person name="Nolan M."/>
            <person name="Lipzen A."/>
            <person name="Salamov A."/>
            <person name="Henrissat B."/>
            <person name="Wiebenga A."/>
            <person name="De vries R.P."/>
            <person name="Grigoriev I.V."/>
            <person name="Mortensen U.H."/>
            <person name="Andersen M.R."/>
            <person name="Baker S.E."/>
        </authorList>
    </citation>
    <scope>NUCLEOTIDE SEQUENCE [LARGE SCALE GENOMIC DNA]</scope>
    <source>
        <strain evidence="3 4">CBS 121057</strain>
    </source>
</reference>
<dbReference type="PRINTS" id="PR00368">
    <property type="entry name" value="FADPNR"/>
</dbReference>
<gene>
    <name evidence="3" type="ORF">BO78DRAFT_369411</name>
</gene>
<feature type="chain" id="PRO_5016357383" evidence="1">
    <location>
        <begin position="18"/>
        <end position="416"/>
    </location>
</feature>
<dbReference type="OrthoDB" id="202203at2759"/>
<dbReference type="EMBL" id="KZ826351">
    <property type="protein sequence ID" value="PYI06235.1"/>
    <property type="molecule type" value="Genomic_DNA"/>
</dbReference>